<dbReference type="InterPro" id="IPR039279">
    <property type="entry name" value="QRT3-like"/>
</dbReference>
<organism evidence="2">
    <name type="scientific">Triticum aestivum</name>
    <name type="common">Wheat</name>
    <dbReference type="NCBI Taxonomy" id="4565"/>
    <lineage>
        <taxon>Eukaryota</taxon>
        <taxon>Viridiplantae</taxon>
        <taxon>Streptophyta</taxon>
        <taxon>Embryophyta</taxon>
        <taxon>Tracheophyta</taxon>
        <taxon>Spermatophyta</taxon>
        <taxon>Magnoliopsida</taxon>
        <taxon>Liliopsida</taxon>
        <taxon>Poales</taxon>
        <taxon>Poaceae</taxon>
        <taxon>BOP clade</taxon>
        <taxon>Pooideae</taxon>
        <taxon>Triticodae</taxon>
        <taxon>Triticeae</taxon>
        <taxon>Triticinae</taxon>
        <taxon>Triticum</taxon>
    </lineage>
</organism>
<feature type="region of interest" description="Disordered" evidence="1">
    <location>
        <begin position="28"/>
        <end position="150"/>
    </location>
</feature>
<evidence type="ECO:0000256" key="1">
    <source>
        <dbReference type="SAM" id="MobiDB-lite"/>
    </source>
</evidence>
<dbReference type="OrthoDB" id="1046782at2759"/>
<dbReference type="PANTHER" id="PTHR33928">
    <property type="entry name" value="POLYGALACTURONASE QRT3"/>
    <property type="match status" value="1"/>
</dbReference>
<dbReference type="Proteomes" id="UP000815260">
    <property type="component" value="Chromosome 2D"/>
</dbReference>
<dbReference type="GO" id="GO:0004650">
    <property type="term" value="F:polygalacturonase activity"/>
    <property type="evidence" value="ECO:0007669"/>
    <property type="project" value="InterPro"/>
</dbReference>
<feature type="compositionally biased region" description="Gly residues" evidence="1">
    <location>
        <begin position="65"/>
        <end position="76"/>
    </location>
</feature>
<gene>
    <name evidence="2" type="ORF">CFC21_031343</name>
</gene>
<feature type="region of interest" description="Disordered" evidence="1">
    <location>
        <begin position="224"/>
        <end position="268"/>
    </location>
</feature>
<dbReference type="EMBL" id="CM022216">
    <property type="protein sequence ID" value="KAF7017993.1"/>
    <property type="molecule type" value="Genomic_DNA"/>
</dbReference>
<dbReference type="PANTHER" id="PTHR33928:SF7">
    <property type="entry name" value="POLYGALACTURONASE QRT3"/>
    <property type="match status" value="1"/>
</dbReference>
<protein>
    <submittedName>
        <fullName evidence="2">Uncharacterized protein</fullName>
    </submittedName>
</protein>
<name>A0A9R1EWY5_WHEAT</name>
<sequence length="482" mass="53699">WRCSPEEAASCMRFFLRVRPFVALRAARRRGRTTAPPVQGPARSGGTGISRRAGWRASDPPSARPGGGCNVLGGLAGVPRDGLRRRPHRRRRRHGGHQEGHRRRLQPPLQRHHDRRHPRPRRRRDPPRRRHLPRQRPPHPAGLRRRQLQDPQRLAAGVGGVPDGPVPDRALGGLVGGLLLIELPLRVRDAAGPDAGLRLPGRRRGGGGLAARRRRQLLHHRLRDGGHRGARRPRDVHPQHLPGPAHDRRHRPGGALLRRHGHPARRQRQLRLRRGGLLRGHRDHGHRRRQHHLRRALLQQGHRVRRHRHPPQGAGAHADVAQQLLHGLHQHRGRGPRAAARVRLLLPRRRQRGAQGGQRRRPGVQITGNMFNGRGKGVDIVQLDGEFGTVEQVYVQQNSAMGMNLKATTARGSAEGNGSSWTVDFAPVLLFPDRIGHVQYSLVAGDAFPGHTLRNISGNQVVVATDKAVSATVHVLVDQNSN</sequence>
<reference evidence="2" key="2">
    <citation type="submission" date="2020-03" db="EMBL/GenBank/DDBJ databases">
        <title>The second near-complete assembly of the hexaploid bread wheat (Triticum aestivum) genome.</title>
        <authorList>
            <person name="Zimin A.V."/>
            <person name="Puiu D."/>
            <person name="Shumante A."/>
            <person name="Alonge M."/>
            <person name="Salzberg S.L."/>
        </authorList>
    </citation>
    <scope>NUCLEOTIDE SEQUENCE</scope>
    <source>
        <tissue evidence="2">Leaf</tissue>
    </source>
</reference>
<feature type="compositionally biased region" description="Basic residues" evidence="1">
    <location>
        <begin position="83"/>
        <end position="146"/>
    </location>
</feature>
<proteinExistence type="predicted"/>
<feature type="compositionally biased region" description="Basic and acidic residues" evidence="1">
    <location>
        <begin position="224"/>
        <end position="238"/>
    </location>
</feature>
<evidence type="ECO:0000313" key="2">
    <source>
        <dbReference type="EMBL" id="KAF7017993.1"/>
    </source>
</evidence>
<comment type="caution">
    <text evidence="2">The sequence shown here is derived from an EMBL/GenBank/DDBJ whole genome shotgun (WGS) entry which is preliminary data.</text>
</comment>
<feature type="compositionally biased region" description="Basic residues" evidence="1">
    <location>
        <begin position="351"/>
        <end position="362"/>
    </location>
</feature>
<feature type="compositionally biased region" description="Basic residues" evidence="1">
    <location>
        <begin position="247"/>
        <end position="268"/>
    </location>
</feature>
<accession>A0A9R1EWY5</accession>
<feature type="region of interest" description="Disordered" evidence="1">
    <location>
        <begin position="351"/>
        <end position="370"/>
    </location>
</feature>
<dbReference type="AlphaFoldDB" id="A0A9R1EWY5"/>
<feature type="non-terminal residue" evidence="2">
    <location>
        <position position="1"/>
    </location>
</feature>
<reference evidence="2" key="1">
    <citation type="journal article" date="2017" name="Gigascience">
        <title>The first near-complete assembly of the hexaploid bread wheat genome, Triticum aestivum.</title>
        <authorList>
            <person name="Zimin A.V."/>
            <person name="Puiu D."/>
            <person name="Hall R."/>
            <person name="Kingan S."/>
            <person name="Clavijo B.J."/>
            <person name="Salzberg S.L."/>
        </authorList>
    </citation>
    <scope>NUCLEOTIDE SEQUENCE</scope>
    <source>
        <tissue evidence="2">Leaf</tissue>
    </source>
</reference>